<dbReference type="InterPro" id="IPR015947">
    <property type="entry name" value="PUA-like_sf"/>
</dbReference>
<evidence type="ECO:0000259" key="13">
    <source>
        <dbReference type="Pfam" id="PF04452"/>
    </source>
</evidence>
<evidence type="ECO:0000256" key="6">
    <source>
        <dbReference type="ARBA" id="ARBA00022552"/>
    </source>
</evidence>
<evidence type="ECO:0000256" key="8">
    <source>
        <dbReference type="ARBA" id="ARBA00022679"/>
    </source>
</evidence>
<evidence type="ECO:0000256" key="9">
    <source>
        <dbReference type="ARBA" id="ARBA00022691"/>
    </source>
</evidence>
<dbReference type="Gene3D" id="3.40.1280.10">
    <property type="match status" value="1"/>
</dbReference>
<organism evidence="15 16">
    <name type="scientific">Pectinatus haikarae</name>
    <dbReference type="NCBI Taxonomy" id="349096"/>
    <lineage>
        <taxon>Bacteria</taxon>
        <taxon>Bacillati</taxon>
        <taxon>Bacillota</taxon>
        <taxon>Negativicutes</taxon>
        <taxon>Selenomonadales</taxon>
        <taxon>Selenomonadaceae</taxon>
        <taxon>Pectinatus</taxon>
    </lineage>
</organism>
<comment type="similarity">
    <text evidence="2 12">Belongs to the RNA methyltransferase RsmE family.</text>
</comment>
<evidence type="ECO:0000313" key="16">
    <source>
        <dbReference type="Proteomes" id="UP001239167"/>
    </source>
</evidence>
<gene>
    <name evidence="15" type="ORF">J2S01_001992</name>
</gene>
<accession>A0ABT9Y940</accession>
<dbReference type="EC" id="2.1.1.193" evidence="3 12"/>
<comment type="catalytic activity">
    <reaction evidence="11 12">
        <text>uridine(1498) in 16S rRNA + S-adenosyl-L-methionine = N(3)-methyluridine(1498) in 16S rRNA + S-adenosyl-L-homocysteine + H(+)</text>
        <dbReference type="Rhea" id="RHEA:42920"/>
        <dbReference type="Rhea" id="RHEA-COMP:10283"/>
        <dbReference type="Rhea" id="RHEA-COMP:10284"/>
        <dbReference type="ChEBI" id="CHEBI:15378"/>
        <dbReference type="ChEBI" id="CHEBI:57856"/>
        <dbReference type="ChEBI" id="CHEBI:59789"/>
        <dbReference type="ChEBI" id="CHEBI:65315"/>
        <dbReference type="ChEBI" id="CHEBI:74502"/>
        <dbReference type="EC" id="2.1.1.193"/>
    </reaction>
</comment>
<reference evidence="15 16" key="1">
    <citation type="submission" date="2023-07" db="EMBL/GenBank/DDBJ databases">
        <title>Genomic Encyclopedia of Type Strains, Phase IV (KMG-IV): sequencing the most valuable type-strain genomes for metagenomic binning, comparative biology and taxonomic classification.</title>
        <authorList>
            <person name="Goeker M."/>
        </authorList>
    </citation>
    <scope>NUCLEOTIDE SEQUENCE [LARGE SCALE GENOMIC DNA]</scope>
    <source>
        <strain evidence="15 16">DSM 16980</strain>
    </source>
</reference>
<keyword evidence="8 12" id="KW-0808">Transferase</keyword>
<evidence type="ECO:0000256" key="7">
    <source>
        <dbReference type="ARBA" id="ARBA00022603"/>
    </source>
</evidence>
<proteinExistence type="inferred from homology"/>
<dbReference type="Proteomes" id="UP001239167">
    <property type="component" value="Unassembled WGS sequence"/>
</dbReference>
<feature type="domain" description="Ribosomal RNA small subunit methyltransferase E PUA-like" evidence="14">
    <location>
        <begin position="16"/>
        <end position="62"/>
    </location>
</feature>
<evidence type="ECO:0000259" key="14">
    <source>
        <dbReference type="Pfam" id="PF20260"/>
    </source>
</evidence>
<dbReference type="PANTHER" id="PTHR30027:SF3">
    <property type="entry name" value="16S RRNA (URACIL(1498)-N(3))-METHYLTRANSFERASE"/>
    <property type="match status" value="1"/>
</dbReference>
<keyword evidence="7 12" id="KW-0489">Methyltransferase</keyword>
<dbReference type="RefSeq" id="WP_196605450.1">
    <property type="nucleotide sequence ID" value="NZ_CP116940.1"/>
</dbReference>
<dbReference type="SUPFAM" id="SSF75217">
    <property type="entry name" value="alpha/beta knot"/>
    <property type="match status" value="1"/>
</dbReference>
<sequence>MRRLFIEAELAERIVIEGEDALHLLYAMRAKPGQKIVISDKNGKTANTQIESCEPQRVILNVLGLMENIQESPIKTILLQCLPKADKMDYIVQKAVELGVSKIIPVASQNCVVKYDIDKRQKRQKKWQKIADEAAKQCARDVRPEICSVINFAEAVETAEKNITCICYENEDTLPFKQYLQQQNGSKYAVIIGPEGGFSAEEVQKCRRAGITSVSLGKRILRAETAAIAALTILQYEKGDLGT</sequence>
<dbReference type="PIRSF" id="PIRSF015601">
    <property type="entry name" value="MTase_slr0722"/>
    <property type="match status" value="1"/>
</dbReference>
<dbReference type="GO" id="GO:0032259">
    <property type="term" value="P:methylation"/>
    <property type="evidence" value="ECO:0007669"/>
    <property type="project" value="UniProtKB-KW"/>
</dbReference>
<evidence type="ECO:0000256" key="5">
    <source>
        <dbReference type="ARBA" id="ARBA00022490"/>
    </source>
</evidence>
<comment type="function">
    <text evidence="10 12">Specifically methylates the N3 position of the uracil ring of uridine 1498 (m3U1498) in 16S rRNA. Acts on the fully assembled 30S ribosomal subunit.</text>
</comment>
<dbReference type="NCBIfam" id="NF008692">
    <property type="entry name" value="PRK11713.1-5"/>
    <property type="match status" value="1"/>
</dbReference>
<dbReference type="Pfam" id="PF04452">
    <property type="entry name" value="Methyltrans_RNA"/>
    <property type="match status" value="1"/>
</dbReference>
<name>A0ABT9Y940_9FIRM</name>
<evidence type="ECO:0000256" key="10">
    <source>
        <dbReference type="ARBA" id="ARBA00025699"/>
    </source>
</evidence>
<dbReference type="InterPro" id="IPR006700">
    <property type="entry name" value="RsmE"/>
</dbReference>
<keyword evidence="6 12" id="KW-0698">rRNA processing</keyword>
<evidence type="ECO:0000256" key="1">
    <source>
        <dbReference type="ARBA" id="ARBA00004496"/>
    </source>
</evidence>
<keyword evidence="9 12" id="KW-0949">S-adenosyl-L-methionine</keyword>
<evidence type="ECO:0000313" key="15">
    <source>
        <dbReference type="EMBL" id="MDQ0204264.1"/>
    </source>
</evidence>
<dbReference type="PANTHER" id="PTHR30027">
    <property type="entry name" value="RIBOSOMAL RNA SMALL SUBUNIT METHYLTRANSFERASE E"/>
    <property type="match status" value="1"/>
</dbReference>
<dbReference type="Pfam" id="PF20260">
    <property type="entry name" value="PUA_4"/>
    <property type="match status" value="1"/>
</dbReference>
<dbReference type="GO" id="GO:0008168">
    <property type="term" value="F:methyltransferase activity"/>
    <property type="evidence" value="ECO:0007669"/>
    <property type="project" value="UniProtKB-KW"/>
</dbReference>
<dbReference type="InterPro" id="IPR046886">
    <property type="entry name" value="RsmE_MTase_dom"/>
</dbReference>
<feature type="domain" description="Ribosomal RNA small subunit methyltransferase E methyltransferase" evidence="13">
    <location>
        <begin position="71"/>
        <end position="235"/>
    </location>
</feature>
<evidence type="ECO:0000256" key="11">
    <source>
        <dbReference type="ARBA" id="ARBA00047944"/>
    </source>
</evidence>
<evidence type="ECO:0000256" key="4">
    <source>
        <dbReference type="ARBA" id="ARBA00013673"/>
    </source>
</evidence>
<protein>
    <recommendedName>
        <fullName evidence="4 12">Ribosomal RNA small subunit methyltransferase E</fullName>
        <ecNumber evidence="3 12">2.1.1.193</ecNumber>
    </recommendedName>
</protein>
<dbReference type="InterPro" id="IPR046887">
    <property type="entry name" value="RsmE_PUA-like"/>
</dbReference>
<evidence type="ECO:0000256" key="2">
    <source>
        <dbReference type="ARBA" id="ARBA00005528"/>
    </source>
</evidence>
<dbReference type="CDD" id="cd18084">
    <property type="entry name" value="RsmE-like"/>
    <property type="match status" value="1"/>
</dbReference>
<dbReference type="InterPro" id="IPR029026">
    <property type="entry name" value="tRNA_m1G_MTases_N"/>
</dbReference>
<dbReference type="EMBL" id="JAUSUE010000014">
    <property type="protein sequence ID" value="MDQ0204264.1"/>
    <property type="molecule type" value="Genomic_DNA"/>
</dbReference>
<evidence type="ECO:0000256" key="3">
    <source>
        <dbReference type="ARBA" id="ARBA00012328"/>
    </source>
</evidence>
<keyword evidence="5 12" id="KW-0963">Cytoplasm</keyword>
<comment type="subcellular location">
    <subcellularLocation>
        <location evidence="1 12">Cytoplasm</location>
    </subcellularLocation>
</comment>
<dbReference type="SUPFAM" id="SSF88697">
    <property type="entry name" value="PUA domain-like"/>
    <property type="match status" value="1"/>
</dbReference>
<dbReference type="InterPro" id="IPR029028">
    <property type="entry name" value="Alpha/beta_knot_MTases"/>
</dbReference>
<evidence type="ECO:0000256" key="12">
    <source>
        <dbReference type="PIRNR" id="PIRNR015601"/>
    </source>
</evidence>
<dbReference type="NCBIfam" id="TIGR00046">
    <property type="entry name" value="RsmE family RNA methyltransferase"/>
    <property type="match status" value="1"/>
</dbReference>
<comment type="caution">
    <text evidence="15">The sequence shown here is derived from an EMBL/GenBank/DDBJ whole genome shotgun (WGS) entry which is preliminary data.</text>
</comment>
<keyword evidence="16" id="KW-1185">Reference proteome</keyword>